<dbReference type="OrthoDB" id="9802969at2"/>
<dbReference type="EMBL" id="FNTL01000005">
    <property type="protein sequence ID" value="SEE81371.1"/>
    <property type="molecule type" value="Genomic_DNA"/>
</dbReference>
<dbReference type="InterPro" id="IPR001236">
    <property type="entry name" value="Lactate/malate_DH_N"/>
</dbReference>
<evidence type="ECO:0000313" key="7">
    <source>
        <dbReference type="EMBL" id="SEE81371.1"/>
    </source>
</evidence>
<dbReference type="Pfam" id="PF02866">
    <property type="entry name" value="Ldh_1_C"/>
    <property type="match status" value="1"/>
</dbReference>
<dbReference type="AlphaFoldDB" id="A0A1H5LYA9"/>
<dbReference type="GO" id="GO:0006089">
    <property type="term" value="P:lactate metabolic process"/>
    <property type="evidence" value="ECO:0007669"/>
    <property type="project" value="TreeGrafter"/>
</dbReference>
<feature type="domain" description="Lactate/malate dehydrogenase C-terminal" evidence="6">
    <location>
        <begin position="270"/>
        <end position="426"/>
    </location>
</feature>
<feature type="region of interest" description="Disordered" evidence="4">
    <location>
        <begin position="69"/>
        <end position="90"/>
    </location>
</feature>
<dbReference type="PRINTS" id="PR00086">
    <property type="entry name" value="LLDHDRGNASE"/>
</dbReference>
<evidence type="ECO:0000256" key="1">
    <source>
        <dbReference type="ARBA" id="ARBA00006054"/>
    </source>
</evidence>
<dbReference type="Proteomes" id="UP000183407">
    <property type="component" value="Unassembled WGS sequence"/>
</dbReference>
<dbReference type="InterPro" id="IPR015955">
    <property type="entry name" value="Lactate_DH/Glyco_Ohase_4_C"/>
</dbReference>
<dbReference type="InterPro" id="IPR036291">
    <property type="entry name" value="NAD(P)-bd_dom_sf"/>
</dbReference>
<dbReference type="GO" id="GO:0004459">
    <property type="term" value="F:L-lactate dehydrogenase (NAD+) activity"/>
    <property type="evidence" value="ECO:0007669"/>
    <property type="project" value="TreeGrafter"/>
</dbReference>
<dbReference type="PANTHER" id="PTHR43128:SF16">
    <property type="entry name" value="L-LACTATE DEHYDROGENASE"/>
    <property type="match status" value="1"/>
</dbReference>
<evidence type="ECO:0000313" key="8">
    <source>
        <dbReference type="Proteomes" id="UP000183407"/>
    </source>
</evidence>
<evidence type="ECO:0000256" key="3">
    <source>
        <dbReference type="ARBA" id="ARBA00023027"/>
    </source>
</evidence>
<organism evidence="7 8">
    <name type="scientific">Rhodococcus jostii</name>
    <dbReference type="NCBI Taxonomy" id="132919"/>
    <lineage>
        <taxon>Bacteria</taxon>
        <taxon>Bacillati</taxon>
        <taxon>Actinomycetota</taxon>
        <taxon>Actinomycetes</taxon>
        <taxon>Mycobacteriales</taxon>
        <taxon>Nocardiaceae</taxon>
        <taxon>Rhodococcus</taxon>
    </lineage>
</organism>
<dbReference type="SUPFAM" id="SSF56327">
    <property type="entry name" value="LDH C-terminal domain-like"/>
    <property type="match status" value="1"/>
</dbReference>
<keyword evidence="3" id="KW-0520">NAD</keyword>
<protein>
    <submittedName>
        <fullName evidence="7">Malate dehydrogenase (NAD)</fullName>
    </submittedName>
</protein>
<dbReference type="Gene3D" id="3.40.50.720">
    <property type="entry name" value="NAD(P)-binding Rossmann-like Domain"/>
    <property type="match status" value="1"/>
</dbReference>
<proteinExistence type="inferred from homology"/>
<accession>A0A1H5LYA9</accession>
<name>A0A1H5LYA9_RHOJO</name>
<reference evidence="8" key="1">
    <citation type="submission" date="2016-10" db="EMBL/GenBank/DDBJ databases">
        <authorList>
            <person name="Varghese N."/>
        </authorList>
    </citation>
    <scope>NUCLEOTIDE SEQUENCE [LARGE SCALE GENOMIC DNA]</scope>
    <source>
        <strain evidence="8">DSM 44719</strain>
    </source>
</reference>
<dbReference type="Pfam" id="PF00056">
    <property type="entry name" value="Ldh_1_N"/>
    <property type="match status" value="1"/>
</dbReference>
<sequence>MTVFGVDAVQSAGTGELVVGAKDIVTPLARELARERGVTIVVASAHPPSSPVTANQSLPPAPVAVAPVFARPSSNGSQSPPAPLKPPAPALYRRGAPLHPAVAPAALHEPRTRRPELPSAAKSVGRVVVVGAGHVGMITAMKLAEANIIEEVVLVDIAEGLAAGIALDLTHSTALLGFDTKVRGVTSLAEAGAAEFVVITAGRARQPGMSRTDLVEVNAGIVGALARDAAGISPHTVLLVVTNPLDEMTHHAWRASGLPANRVIGMAGVLDSSRFQALTGLAIDSSPSSVRALALGSHGDEMVIPLSQARVGGTTITDAIPQAEVTALVDRARNSGAEVVGLLKSGSAFFAPGASAARMVLAMATNSDEIIAATVCANGQYGIADGYVGLPARLGRTGLREIVELPLSADELASVRTAAARIAERVADLEQMAAPA</sequence>
<dbReference type="Gene3D" id="3.90.110.10">
    <property type="entry name" value="Lactate dehydrogenase/glycoside hydrolase, family 4, C-terminal"/>
    <property type="match status" value="1"/>
</dbReference>
<dbReference type="RefSeq" id="WP_073366704.1">
    <property type="nucleotide sequence ID" value="NZ_FNTL01000005.1"/>
</dbReference>
<keyword evidence="2" id="KW-0560">Oxidoreductase</keyword>
<dbReference type="InterPro" id="IPR022383">
    <property type="entry name" value="Lactate/malate_DH_C"/>
</dbReference>
<evidence type="ECO:0000256" key="2">
    <source>
        <dbReference type="ARBA" id="ARBA00023002"/>
    </source>
</evidence>
<feature type="compositionally biased region" description="Pro residues" evidence="4">
    <location>
        <begin position="80"/>
        <end position="89"/>
    </location>
</feature>
<dbReference type="PANTHER" id="PTHR43128">
    <property type="entry name" value="L-2-HYDROXYCARBOXYLATE DEHYDROGENASE (NAD(P)(+))"/>
    <property type="match status" value="1"/>
</dbReference>
<comment type="similarity">
    <text evidence="1">Belongs to the LDH/MDH superfamily. LDH family.</text>
</comment>
<dbReference type="SUPFAM" id="SSF51735">
    <property type="entry name" value="NAD(P)-binding Rossmann-fold domains"/>
    <property type="match status" value="1"/>
</dbReference>
<dbReference type="NCBIfam" id="NF004863">
    <property type="entry name" value="PRK06223.1"/>
    <property type="match status" value="1"/>
</dbReference>
<evidence type="ECO:0000259" key="5">
    <source>
        <dbReference type="Pfam" id="PF00056"/>
    </source>
</evidence>
<evidence type="ECO:0000256" key="4">
    <source>
        <dbReference type="SAM" id="MobiDB-lite"/>
    </source>
</evidence>
<gene>
    <name evidence="7" type="ORF">SAMN04490220_8470</name>
</gene>
<feature type="domain" description="Lactate/malate dehydrogenase N-terminal" evidence="5">
    <location>
        <begin position="126"/>
        <end position="265"/>
    </location>
</feature>
<evidence type="ECO:0000259" key="6">
    <source>
        <dbReference type="Pfam" id="PF02866"/>
    </source>
</evidence>
<dbReference type="InterPro" id="IPR001557">
    <property type="entry name" value="L-lactate/malate_DH"/>
</dbReference>